<dbReference type="RefSeq" id="WP_130276938.1">
    <property type="nucleotide sequence ID" value="NZ_SGXG01000001.1"/>
</dbReference>
<comment type="caution">
    <text evidence="1">The sequence shown here is derived from an EMBL/GenBank/DDBJ whole genome shotgun (WGS) entry which is preliminary data.</text>
</comment>
<reference evidence="1 2" key="1">
    <citation type="submission" date="2019-02" db="EMBL/GenBank/DDBJ databases">
        <title>Genomic Encyclopedia of Archaeal and Bacterial Type Strains, Phase II (KMG-II): from individual species to whole genera.</title>
        <authorList>
            <person name="Goeker M."/>
        </authorList>
    </citation>
    <scope>NUCLEOTIDE SEQUENCE [LARGE SCALE GENOMIC DNA]</scope>
    <source>
        <strain evidence="1 2">DSM 21411</strain>
    </source>
</reference>
<dbReference type="Pfam" id="PF21857">
    <property type="entry name" value="DUF6913"/>
    <property type="match status" value="1"/>
</dbReference>
<dbReference type="InterPro" id="IPR054207">
    <property type="entry name" value="DUF6913"/>
</dbReference>
<dbReference type="EMBL" id="SGXG01000001">
    <property type="protein sequence ID" value="RZS98195.1"/>
    <property type="molecule type" value="Genomic_DNA"/>
</dbReference>
<keyword evidence="2" id="KW-1185">Reference proteome</keyword>
<sequence length="167" mass="19755">MKWIKDWMVKRQVNAKLHMLKAKDVRIPQEIKTIGIIAASSADFELTKETVRQLWGYKVRVIGFYYEENKDQPVDSMSYKHFDLLGNPTAYFNAFMTEKLDIILVPSLHLNPYLRYLLLSNKCNFNLGFYTEENEPYLDLMLQYGEGDLEKNIYQLINYLHKIQEAC</sequence>
<organism evidence="1 2">
    <name type="scientific">Cecembia calidifontis</name>
    <dbReference type="NCBI Taxonomy" id="1187080"/>
    <lineage>
        <taxon>Bacteria</taxon>
        <taxon>Pseudomonadati</taxon>
        <taxon>Bacteroidota</taxon>
        <taxon>Cytophagia</taxon>
        <taxon>Cytophagales</taxon>
        <taxon>Cyclobacteriaceae</taxon>
        <taxon>Cecembia</taxon>
    </lineage>
</organism>
<dbReference type="AlphaFoldDB" id="A0A4Q7PD77"/>
<gene>
    <name evidence="1" type="ORF">BC751_3835</name>
</gene>
<dbReference type="OrthoDB" id="1428203at2"/>
<name>A0A4Q7PD77_9BACT</name>
<dbReference type="Proteomes" id="UP000292209">
    <property type="component" value="Unassembled WGS sequence"/>
</dbReference>
<proteinExistence type="predicted"/>
<accession>A0A4Q7PD77</accession>
<evidence type="ECO:0000313" key="2">
    <source>
        <dbReference type="Proteomes" id="UP000292209"/>
    </source>
</evidence>
<evidence type="ECO:0000313" key="1">
    <source>
        <dbReference type="EMBL" id="RZS98195.1"/>
    </source>
</evidence>
<protein>
    <submittedName>
        <fullName evidence="1">Uncharacterized protein</fullName>
    </submittedName>
</protein>